<evidence type="ECO:0000313" key="3">
    <source>
        <dbReference type="EMBL" id="SFU36157.1"/>
    </source>
</evidence>
<dbReference type="OrthoDB" id="9773582at2"/>
<dbReference type="SMART" id="SM00014">
    <property type="entry name" value="acidPPc"/>
    <property type="match status" value="1"/>
</dbReference>
<organism evidence="3 4">
    <name type="scientific">Pontibacter akesuensis</name>
    <dbReference type="NCBI Taxonomy" id="388950"/>
    <lineage>
        <taxon>Bacteria</taxon>
        <taxon>Pseudomonadati</taxon>
        <taxon>Bacteroidota</taxon>
        <taxon>Cytophagia</taxon>
        <taxon>Cytophagales</taxon>
        <taxon>Hymenobacteraceae</taxon>
        <taxon>Pontibacter</taxon>
    </lineage>
</organism>
<dbReference type="STRING" id="388950.GCA_001611675_03375"/>
<dbReference type="Pfam" id="PF01569">
    <property type="entry name" value="PAP2"/>
    <property type="match status" value="1"/>
</dbReference>
<evidence type="ECO:0000256" key="1">
    <source>
        <dbReference type="SAM" id="SignalP"/>
    </source>
</evidence>
<protein>
    <submittedName>
        <fullName evidence="3">PAP2 superfamily protein</fullName>
    </submittedName>
</protein>
<keyword evidence="4" id="KW-1185">Reference proteome</keyword>
<evidence type="ECO:0000313" key="4">
    <source>
        <dbReference type="Proteomes" id="UP000182491"/>
    </source>
</evidence>
<name>A0A1I7FIZ7_9BACT</name>
<feature type="domain" description="Phosphatidic acid phosphatase type 2/haloperoxidase" evidence="2">
    <location>
        <begin position="130"/>
        <end position="231"/>
    </location>
</feature>
<dbReference type="InterPro" id="IPR000326">
    <property type="entry name" value="PAP2/HPO"/>
</dbReference>
<dbReference type="AlphaFoldDB" id="A0A1I7FIZ7"/>
<evidence type="ECO:0000259" key="2">
    <source>
        <dbReference type="SMART" id="SM00014"/>
    </source>
</evidence>
<keyword evidence="1" id="KW-0732">Signal</keyword>
<gene>
    <name evidence="3" type="ORF">SAMN04487941_0237</name>
</gene>
<dbReference type="PANTHER" id="PTHR14969">
    <property type="entry name" value="SPHINGOSINE-1-PHOSPHATE PHOSPHOHYDROLASE"/>
    <property type="match status" value="1"/>
</dbReference>
<dbReference type="InterPro" id="IPR036938">
    <property type="entry name" value="PAP2/HPO_sf"/>
</dbReference>
<dbReference type="Proteomes" id="UP000182491">
    <property type="component" value="Unassembled WGS sequence"/>
</dbReference>
<dbReference type="EMBL" id="FPCA01000001">
    <property type="protein sequence ID" value="SFU36157.1"/>
    <property type="molecule type" value="Genomic_DNA"/>
</dbReference>
<proteinExistence type="predicted"/>
<accession>A0A1I7FIZ7</accession>
<dbReference type="Gene3D" id="1.20.144.10">
    <property type="entry name" value="Phosphatidic acid phosphatase type 2/haloperoxidase"/>
    <property type="match status" value="1"/>
</dbReference>
<dbReference type="SUPFAM" id="SSF48317">
    <property type="entry name" value="Acid phosphatase/Vanadium-dependent haloperoxidase"/>
    <property type="match status" value="1"/>
</dbReference>
<dbReference type="PANTHER" id="PTHR14969:SF13">
    <property type="entry name" value="AT30094P"/>
    <property type="match status" value="1"/>
</dbReference>
<sequence length="271" mass="29981">MKPLLLTFLVLLCASQAEAQLSTEPDSASSVVPLVPQQNDSSHWVREARQNLHPLVRQAIVPSILIGWGITHMGDEGMFEGSEGIRNMVKRNYPEFKTSLDDHTGFAPILMVVGLNLSGVKGEHHFTEQAVLLGMTYFVNRSLTNNLKSLTKINRPDGQSNDAFPSGHTSTAFAYATFLHREYGRQSIWYSVAGYSFATATGMMRILNDRHWLSDVLTGAGVGILSAEIAYLAYPLLQRSILNNFKEKQSIGIAPYYNQGAGGLAFVYRIR</sequence>
<dbReference type="RefSeq" id="WP_071890080.1">
    <property type="nucleotide sequence ID" value="NZ_BMXC01000001.1"/>
</dbReference>
<dbReference type="CDD" id="cd03394">
    <property type="entry name" value="PAP2_like_5"/>
    <property type="match status" value="1"/>
</dbReference>
<feature type="chain" id="PRO_5010378325" evidence="1">
    <location>
        <begin position="20"/>
        <end position="271"/>
    </location>
</feature>
<reference evidence="4" key="1">
    <citation type="submission" date="2016-10" db="EMBL/GenBank/DDBJ databases">
        <authorList>
            <person name="Varghese N."/>
        </authorList>
    </citation>
    <scope>NUCLEOTIDE SEQUENCE [LARGE SCALE GENOMIC DNA]</scope>
    <source>
        <strain evidence="4">DSM 18820</strain>
    </source>
</reference>
<feature type="signal peptide" evidence="1">
    <location>
        <begin position="1"/>
        <end position="19"/>
    </location>
</feature>